<evidence type="ECO:0000256" key="3">
    <source>
        <dbReference type="ARBA" id="ARBA00022692"/>
    </source>
</evidence>
<feature type="transmembrane region" description="Helical" evidence="8">
    <location>
        <begin position="64"/>
        <end position="83"/>
    </location>
</feature>
<feature type="transmembrane region" description="Helical" evidence="8">
    <location>
        <begin position="134"/>
        <end position="157"/>
    </location>
</feature>
<feature type="transmembrane region" description="Helical" evidence="8">
    <location>
        <begin position="437"/>
        <end position="460"/>
    </location>
</feature>
<accession>A0ABN2KIG2</accession>
<evidence type="ECO:0000256" key="2">
    <source>
        <dbReference type="ARBA" id="ARBA00022475"/>
    </source>
</evidence>
<protein>
    <recommendedName>
        <fullName evidence="11">Murein biosynthesis integral membrane protein MurJ</fullName>
    </recommendedName>
</protein>
<name>A0ABN2KIG2_9MICO</name>
<keyword evidence="4" id="KW-0133">Cell shape</keyword>
<keyword evidence="7 8" id="KW-0472">Membrane</keyword>
<feature type="transmembrane region" description="Helical" evidence="8">
    <location>
        <begin position="476"/>
        <end position="494"/>
    </location>
</feature>
<organism evidence="9 10">
    <name type="scientific">Nostocoides vanveenii</name>
    <dbReference type="NCBI Taxonomy" id="330835"/>
    <lineage>
        <taxon>Bacteria</taxon>
        <taxon>Bacillati</taxon>
        <taxon>Actinomycetota</taxon>
        <taxon>Actinomycetes</taxon>
        <taxon>Micrococcales</taxon>
        <taxon>Intrasporangiaceae</taxon>
        <taxon>Nostocoides</taxon>
    </lineage>
</organism>
<feature type="transmembrane region" description="Helical" evidence="8">
    <location>
        <begin position="206"/>
        <end position="230"/>
    </location>
</feature>
<dbReference type="PANTHER" id="PTHR47019:SF1">
    <property type="entry name" value="LIPID II FLIPPASE MURJ"/>
    <property type="match status" value="1"/>
</dbReference>
<comment type="caution">
    <text evidence="9">The sequence shown here is derived from an EMBL/GenBank/DDBJ whole genome shotgun (WGS) entry which is preliminary data.</text>
</comment>
<dbReference type="Pfam" id="PF03023">
    <property type="entry name" value="MurJ"/>
    <property type="match status" value="1"/>
</dbReference>
<evidence type="ECO:0000313" key="9">
    <source>
        <dbReference type="EMBL" id="GAA1757089.1"/>
    </source>
</evidence>
<dbReference type="RefSeq" id="WP_344064480.1">
    <property type="nucleotide sequence ID" value="NZ_BAAAPN010000040.1"/>
</dbReference>
<feature type="transmembrane region" description="Helical" evidence="8">
    <location>
        <begin position="348"/>
        <end position="369"/>
    </location>
</feature>
<dbReference type="Proteomes" id="UP001501475">
    <property type="component" value="Unassembled WGS sequence"/>
</dbReference>
<evidence type="ECO:0000256" key="4">
    <source>
        <dbReference type="ARBA" id="ARBA00022960"/>
    </source>
</evidence>
<feature type="transmembrane region" description="Helical" evidence="8">
    <location>
        <begin position="299"/>
        <end position="320"/>
    </location>
</feature>
<keyword evidence="6 8" id="KW-1133">Transmembrane helix</keyword>
<reference evidence="9 10" key="1">
    <citation type="journal article" date="2019" name="Int. J. Syst. Evol. Microbiol.">
        <title>The Global Catalogue of Microorganisms (GCM) 10K type strain sequencing project: providing services to taxonomists for standard genome sequencing and annotation.</title>
        <authorList>
            <consortium name="The Broad Institute Genomics Platform"/>
            <consortium name="The Broad Institute Genome Sequencing Center for Infectious Disease"/>
            <person name="Wu L."/>
            <person name="Ma J."/>
        </authorList>
    </citation>
    <scope>NUCLEOTIDE SEQUENCE [LARGE SCALE GENOMIC DNA]</scope>
    <source>
        <strain evidence="9 10">JCM 15591</strain>
    </source>
</reference>
<evidence type="ECO:0000313" key="10">
    <source>
        <dbReference type="Proteomes" id="UP001501475"/>
    </source>
</evidence>
<sequence>MSDTPTERAAGTNAGLGRASALMASGTLVSRVLGVVRQSMLGIVIGITGLAGDAFSVANTLPNSINLLLAGGVLNAVLVPQIIKAAKHPDGGEDYVNRLLTLSLLLMALTTALSIAAAPLLVRLYTQTESPSALHLATVFAYLCLPQIFFYGLYTLLGNVLNARNRFTAFMWAPALANVVSIAGLALFWILGYPRGVTDPDGWTTAMIWVLAGTMTLSIVVQGIFLAIPLRRSGFRYRPRFGFRGVGLRSASRVALWSFAGIAVGQLGFIVTSKVLTRATDLANAQGLTAAGKFSYDNAFLLFMLPHSLVTVSLTTALFVRLAKAAHAGHTGEVLADLGRGLRMPAPLLVPISLAGVLFAPLAVFVFFGQSRSDTLAVAHLLTAMLLGLLPFGWVYLVQRVFYAYEDARTPFNIQVVITIIATIFNLIGAVRPATQTGLWVGIGQTISNAVGAGWGFWLLRRRVGRLGLTRAMRTNIRLGLASIAAGGLTYAVLRVVPESLTTNRLGALLVLGVLGSLYLAVAWAIAHRMRVREVDDLVAPIARRLARR</sequence>
<keyword evidence="3 8" id="KW-0812">Transmembrane</keyword>
<evidence type="ECO:0000256" key="5">
    <source>
        <dbReference type="ARBA" id="ARBA00022984"/>
    </source>
</evidence>
<dbReference type="PRINTS" id="PR01806">
    <property type="entry name" value="VIRFACTRMVIN"/>
</dbReference>
<feature type="transmembrane region" description="Helical" evidence="8">
    <location>
        <begin position="95"/>
        <end position="122"/>
    </location>
</feature>
<feature type="transmembrane region" description="Helical" evidence="8">
    <location>
        <begin position="169"/>
        <end position="191"/>
    </location>
</feature>
<feature type="transmembrane region" description="Helical" evidence="8">
    <location>
        <begin position="410"/>
        <end position="431"/>
    </location>
</feature>
<comment type="subcellular location">
    <subcellularLocation>
        <location evidence="1">Cell membrane</location>
        <topology evidence="1">Multi-pass membrane protein</topology>
    </subcellularLocation>
</comment>
<dbReference type="NCBIfam" id="TIGR01695">
    <property type="entry name" value="murJ_mviN"/>
    <property type="match status" value="1"/>
</dbReference>
<evidence type="ECO:0000256" key="7">
    <source>
        <dbReference type="ARBA" id="ARBA00023136"/>
    </source>
</evidence>
<evidence type="ECO:0008006" key="11">
    <source>
        <dbReference type="Google" id="ProtNLM"/>
    </source>
</evidence>
<keyword evidence="10" id="KW-1185">Reference proteome</keyword>
<evidence type="ECO:0000256" key="1">
    <source>
        <dbReference type="ARBA" id="ARBA00004651"/>
    </source>
</evidence>
<feature type="transmembrane region" description="Helical" evidence="8">
    <location>
        <begin position="251"/>
        <end position="271"/>
    </location>
</feature>
<keyword evidence="2" id="KW-1003">Cell membrane</keyword>
<proteinExistence type="predicted"/>
<dbReference type="InterPro" id="IPR051050">
    <property type="entry name" value="Lipid_II_flippase_MurJ/MviN"/>
</dbReference>
<gene>
    <name evidence="9" type="ORF">GCM10009810_15750</name>
</gene>
<dbReference type="EMBL" id="BAAAPN010000040">
    <property type="protein sequence ID" value="GAA1757089.1"/>
    <property type="molecule type" value="Genomic_DNA"/>
</dbReference>
<keyword evidence="5" id="KW-0573">Peptidoglycan synthesis</keyword>
<evidence type="ECO:0000256" key="6">
    <source>
        <dbReference type="ARBA" id="ARBA00022989"/>
    </source>
</evidence>
<dbReference type="PANTHER" id="PTHR47019">
    <property type="entry name" value="LIPID II FLIPPASE MURJ"/>
    <property type="match status" value="1"/>
</dbReference>
<evidence type="ECO:0000256" key="8">
    <source>
        <dbReference type="SAM" id="Phobius"/>
    </source>
</evidence>
<feature type="transmembrane region" description="Helical" evidence="8">
    <location>
        <begin position="375"/>
        <end position="398"/>
    </location>
</feature>
<feature type="transmembrane region" description="Helical" evidence="8">
    <location>
        <begin position="506"/>
        <end position="527"/>
    </location>
</feature>
<dbReference type="InterPro" id="IPR004268">
    <property type="entry name" value="MurJ"/>
</dbReference>